<evidence type="ECO:0000256" key="1">
    <source>
        <dbReference type="ARBA" id="ARBA00000221"/>
    </source>
</evidence>
<name>A0A9P0DYX7_PHACE</name>
<proteinExistence type="inferred from homology"/>
<feature type="active site" description="Proton donor" evidence="7">
    <location>
        <position position="374"/>
    </location>
</feature>
<sequence length="459" mass="52014">MVSGITVTALIVLGLGVVTFIKVKPLLEVPPVPQMEDTWWGPGQPGKSVDTSIRPFKINVPDEVLRDLERRLASTLPFQPPLEGAKQHYGMNTDLLKNITEFWKTKYNWREREALLNQFPQFKVNVQGLNIHYIHVKPKPTKGMRVLPLLLLHGWPGSVLEFYDMIPLLTTPQKGRDFVFEVIVPSLPGYGFSDAAVKPGLGTLQIAVVMDNLMERIGINRYYVQGGDWGSVIVLIMSVLHPDRVIGVHSNFCVATTLVPNIKLFFYSFFPSWIVDKEHEDLVFPLSNLYANTLMESGYLHLQSTKPDSIGVALRESPVGLAAYILEKFTTWTNPSWKDLEDGGLNKKFTIPKLLDNIMIYWVTRSITTSMRIYSETFNKATTAINIEGIPITIPSGCARFRHDLVYTPETILRDRHLNMVHLKDYDAGHFAAFEVPDILAKDVFDFVETVEKLNRSEK</sequence>
<dbReference type="AlphaFoldDB" id="A0A9P0DYX7"/>
<evidence type="ECO:0000256" key="7">
    <source>
        <dbReference type="PIRSR" id="PIRSR001112-1"/>
    </source>
</evidence>
<dbReference type="InterPro" id="IPR029058">
    <property type="entry name" value="AB_hydrolase_fold"/>
</dbReference>
<keyword evidence="5 6" id="KW-0378">Hydrolase</keyword>
<feature type="active site" description="Nucleophile" evidence="7">
    <location>
        <position position="228"/>
    </location>
</feature>
<organism evidence="9 10">
    <name type="scientific">Phaedon cochleariae</name>
    <name type="common">Mustard beetle</name>
    <dbReference type="NCBI Taxonomy" id="80249"/>
    <lineage>
        <taxon>Eukaryota</taxon>
        <taxon>Metazoa</taxon>
        <taxon>Ecdysozoa</taxon>
        <taxon>Arthropoda</taxon>
        <taxon>Hexapoda</taxon>
        <taxon>Insecta</taxon>
        <taxon>Pterygota</taxon>
        <taxon>Neoptera</taxon>
        <taxon>Endopterygota</taxon>
        <taxon>Coleoptera</taxon>
        <taxon>Polyphaga</taxon>
        <taxon>Cucujiformia</taxon>
        <taxon>Chrysomeloidea</taxon>
        <taxon>Chrysomelidae</taxon>
        <taxon>Chrysomelinae</taxon>
        <taxon>Chrysomelini</taxon>
        <taxon>Phaedon</taxon>
    </lineage>
</organism>
<dbReference type="InterPro" id="IPR010497">
    <property type="entry name" value="Epoxide_hydro_N"/>
</dbReference>
<dbReference type="SUPFAM" id="SSF53474">
    <property type="entry name" value="alpha/beta-Hydrolases"/>
    <property type="match status" value="1"/>
</dbReference>
<keyword evidence="4 6" id="KW-0058">Aromatic hydrocarbons catabolism</keyword>
<evidence type="ECO:0000256" key="2">
    <source>
        <dbReference type="ARBA" id="ARBA00004111"/>
    </source>
</evidence>
<keyword evidence="6" id="KW-0256">Endoplasmic reticulum</keyword>
<dbReference type="Proteomes" id="UP001153737">
    <property type="component" value="Chromosome 9"/>
</dbReference>
<feature type="domain" description="Epoxide hydrolase N-terminal" evidence="8">
    <location>
        <begin position="53"/>
        <end position="162"/>
    </location>
</feature>
<evidence type="ECO:0000256" key="5">
    <source>
        <dbReference type="ARBA" id="ARBA00022801"/>
    </source>
</evidence>
<evidence type="ECO:0000313" key="10">
    <source>
        <dbReference type="Proteomes" id="UP001153737"/>
    </source>
</evidence>
<comment type="subcellular location">
    <subcellularLocation>
        <location evidence="6">Endoplasmic reticulum membrane</location>
    </subcellularLocation>
    <subcellularLocation>
        <location evidence="2">Microsome membrane</location>
        <topology evidence="2">Single-pass membrane protein</topology>
    </subcellularLocation>
</comment>
<dbReference type="PRINTS" id="PR00412">
    <property type="entry name" value="EPOXHYDRLASE"/>
</dbReference>
<feature type="active site" description="Proton acceptor" evidence="7">
    <location>
        <position position="430"/>
    </location>
</feature>
<dbReference type="PANTHER" id="PTHR21661">
    <property type="entry name" value="EPOXIDE HYDROLASE 1-RELATED"/>
    <property type="match status" value="1"/>
</dbReference>
<dbReference type="Gene3D" id="3.40.50.1820">
    <property type="entry name" value="alpha/beta hydrolase"/>
    <property type="match status" value="1"/>
</dbReference>
<evidence type="ECO:0000256" key="6">
    <source>
        <dbReference type="PIRNR" id="PIRNR001112"/>
    </source>
</evidence>
<gene>
    <name evidence="9" type="ORF">PHAECO_LOCUS12428</name>
</gene>
<dbReference type="Pfam" id="PF06441">
    <property type="entry name" value="EHN"/>
    <property type="match status" value="1"/>
</dbReference>
<dbReference type="EC" id="3.3.2.9" evidence="6"/>
<keyword evidence="10" id="KW-1185">Reference proteome</keyword>
<dbReference type="GO" id="GO:0005789">
    <property type="term" value="C:endoplasmic reticulum membrane"/>
    <property type="evidence" value="ECO:0007669"/>
    <property type="project" value="UniProtKB-SubCell"/>
</dbReference>
<dbReference type="InterPro" id="IPR016292">
    <property type="entry name" value="Epoxide_hydrolase"/>
</dbReference>
<dbReference type="GO" id="GO:0033961">
    <property type="term" value="F:cis-stilbene-oxide hydrolase activity"/>
    <property type="evidence" value="ECO:0007669"/>
    <property type="project" value="UniProtKB-UniRule"/>
</dbReference>
<evidence type="ECO:0000313" key="9">
    <source>
        <dbReference type="EMBL" id="CAH1183115.1"/>
    </source>
</evidence>
<comment type="similarity">
    <text evidence="3 6">Belongs to the peptidase S33 family.</text>
</comment>
<dbReference type="GO" id="GO:0097176">
    <property type="term" value="P:epoxide metabolic process"/>
    <property type="evidence" value="ECO:0007669"/>
    <property type="project" value="TreeGrafter"/>
</dbReference>
<comment type="catalytic activity">
    <reaction evidence="6">
        <text>cis-stilbene oxide + H2O = (1R,2R)-hydrobenzoin</text>
        <dbReference type="Rhea" id="RHEA:23900"/>
        <dbReference type="ChEBI" id="CHEBI:15377"/>
        <dbReference type="ChEBI" id="CHEBI:50004"/>
        <dbReference type="ChEBI" id="CHEBI:50014"/>
        <dbReference type="EC" id="3.3.2.9"/>
    </reaction>
</comment>
<dbReference type="InterPro" id="IPR000639">
    <property type="entry name" value="Epox_hydrolase-like"/>
</dbReference>
<evidence type="ECO:0000259" key="8">
    <source>
        <dbReference type="Pfam" id="PF06441"/>
    </source>
</evidence>
<keyword evidence="6" id="KW-0472">Membrane</keyword>
<protein>
    <recommendedName>
        <fullName evidence="6">Epoxide hydrolase</fullName>
        <ecNumber evidence="6">3.3.2.9</ecNumber>
    </recommendedName>
</protein>
<dbReference type="OrthoDB" id="7130006at2759"/>
<comment type="catalytic activity">
    <reaction evidence="1 6">
        <text>1-(4-methoxyphenyl)-N-methyl-N-[(3-methyloxetan-3-yl)methyl]methanamine + H2O = 2-{[(4-methoxybenzyl)(methyl)amino]methyl}-2-methylpropane-1,3-diol</text>
        <dbReference type="Rhea" id="RHEA:55764"/>
        <dbReference type="ChEBI" id="CHEBI:15377"/>
        <dbReference type="ChEBI" id="CHEBI:139161"/>
        <dbReference type="ChEBI" id="CHEBI:139164"/>
        <dbReference type="EC" id="3.3.2.9"/>
    </reaction>
</comment>
<comment type="function">
    <text evidence="6">Catalyzes juvenile hormone hydrolysis.</text>
</comment>
<evidence type="ECO:0000256" key="4">
    <source>
        <dbReference type="ARBA" id="ARBA00022797"/>
    </source>
</evidence>
<accession>A0A9P0DYX7</accession>
<dbReference type="PANTHER" id="PTHR21661:SF35">
    <property type="entry name" value="EPOXIDE HYDROLASE"/>
    <property type="match status" value="1"/>
</dbReference>
<dbReference type="PIRSF" id="PIRSF001112">
    <property type="entry name" value="Epoxide_hydrolase"/>
    <property type="match status" value="1"/>
</dbReference>
<reference evidence="9" key="1">
    <citation type="submission" date="2022-01" db="EMBL/GenBank/DDBJ databases">
        <authorList>
            <person name="King R."/>
        </authorList>
    </citation>
    <scope>NUCLEOTIDE SEQUENCE</scope>
</reference>
<evidence type="ECO:0000256" key="3">
    <source>
        <dbReference type="ARBA" id="ARBA00010088"/>
    </source>
</evidence>
<reference evidence="9" key="2">
    <citation type="submission" date="2022-10" db="EMBL/GenBank/DDBJ databases">
        <authorList>
            <consortium name="ENA_rothamsted_submissions"/>
            <consortium name="culmorum"/>
            <person name="King R."/>
        </authorList>
    </citation>
    <scope>NUCLEOTIDE SEQUENCE</scope>
</reference>
<dbReference type="EMBL" id="OU896715">
    <property type="protein sequence ID" value="CAH1183115.1"/>
    <property type="molecule type" value="Genomic_DNA"/>
</dbReference>